<evidence type="ECO:0000256" key="3">
    <source>
        <dbReference type="ARBA" id="ARBA00022676"/>
    </source>
</evidence>
<dbReference type="GO" id="GO:0015012">
    <property type="term" value="P:heparan sulfate proteoglycan biosynthetic process"/>
    <property type="evidence" value="ECO:0007669"/>
    <property type="project" value="TreeGrafter"/>
</dbReference>
<evidence type="ECO:0000313" key="15">
    <source>
        <dbReference type="EMBL" id="QFJ56321.1"/>
    </source>
</evidence>
<evidence type="ECO:0000256" key="13">
    <source>
        <dbReference type="ARBA" id="ARBA00023180"/>
    </source>
</evidence>
<evidence type="ECO:0000256" key="11">
    <source>
        <dbReference type="ARBA" id="ARBA00023136"/>
    </source>
</evidence>
<dbReference type="AlphaFoldDB" id="A0A5P6VW98"/>
<evidence type="ECO:0000256" key="7">
    <source>
        <dbReference type="ARBA" id="ARBA00022824"/>
    </source>
</evidence>
<dbReference type="GO" id="GO:0016020">
    <property type="term" value="C:membrane"/>
    <property type="evidence" value="ECO:0007669"/>
    <property type="project" value="InterPro"/>
</dbReference>
<keyword evidence="4" id="KW-0808">Transferase</keyword>
<reference evidence="16" key="1">
    <citation type="submission" date="2019-08" db="EMBL/GenBank/DDBJ databases">
        <title>Complete Genome Sequence of the Polysaccharide-Degrading Rumen Bacterium Pseudobutyrivibrio xylanivorans MA3014.</title>
        <authorList>
            <person name="Palevich N."/>
            <person name="Maclean P.H."/>
            <person name="Kelly W.J."/>
            <person name="Leahy S.C."/>
            <person name="Rakonjac J."/>
            <person name="Attwood G.T."/>
        </authorList>
    </citation>
    <scope>NUCLEOTIDE SEQUENCE [LARGE SCALE GENOMIC DNA]</scope>
    <source>
        <strain evidence="16">MA3014</strain>
        <plasmid evidence="16">pnp95</plasmid>
    </source>
</reference>
<evidence type="ECO:0000256" key="1">
    <source>
        <dbReference type="ARBA" id="ARBA00004323"/>
    </source>
</evidence>
<dbReference type="InterPro" id="IPR003406">
    <property type="entry name" value="Glyco_trans_14"/>
</dbReference>
<protein>
    <recommendedName>
        <fullName evidence="14">Peptide O-xylosyltransferase</fullName>
    </recommendedName>
</protein>
<name>A0A5P6VW98_PSEXY</name>
<keyword evidence="11" id="KW-0472">Membrane</keyword>
<evidence type="ECO:0000256" key="12">
    <source>
        <dbReference type="ARBA" id="ARBA00023157"/>
    </source>
</evidence>
<evidence type="ECO:0000256" key="9">
    <source>
        <dbReference type="ARBA" id="ARBA00022989"/>
    </source>
</evidence>
<keyword evidence="9" id="KW-1133">Transmembrane helix</keyword>
<dbReference type="Pfam" id="PF02485">
    <property type="entry name" value="Branch"/>
    <property type="match status" value="1"/>
</dbReference>
<dbReference type="GO" id="GO:0030158">
    <property type="term" value="F:protein xylosyltransferase activity"/>
    <property type="evidence" value="ECO:0007669"/>
    <property type="project" value="InterPro"/>
</dbReference>
<dbReference type="GO" id="GO:0050650">
    <property type="term" value="P:chondroitin sulfate proteoglycan biosynthetic process"/>
    <property type="evidence" value="ECO:0007669"/>
    <property type="project" value="TreeGrafter"/>
</dbReference>
<dbReference type="PANTHER" id="PTHR46025:SF3">
    <property type="entry name" value="XYLOSYLTRANSFERASE OXT"/>
    <property type="match status" value="1"/>
</dbReference>
<dbReference type="GO" id="GO:0046872">
    <property type="term" value="F:metal ion binding"/>
    <property type="evidence" value="ECO:0007669"/>
    <property type="project" value="UniProtKB-KW"/>
</dbReference>
<proteinExistence type="predicted"/>
<keyword evidence="6" id="KW-0479">Metal-binding</keyword>
<dbReference type="OrthoDB" id="7943907at2"/>
<evidence type="ECO:0000256" key="8">
    <source>
        <dbReference type="ARBA" id="ARBA00022968"/>
    </source>
</evidence>
<dbReference type="EMBL" id="CP043029">
    <property type="protein sequence ID" value="QFJ56321.1"/>
    <property type="molecule type" value="Genomic_DNA"/>
</dbReference>
<keyword evidence="13" id="KW-0325">Glycoprotein</keyword>
<sequence>MGKHAYLIIAHNSWKQLQFLINTLNDSRNDFFLLIDKKSTDFNEASFINGCCNASLTIVEPVSIFWGDYSQIKAELALLEAATHKDHYDYYHLISGVDMPLKSQDEIHDFFDVNQGREFIDFDAHGGAEIAYERMRYYYLLQTHIGRKRHTCLKIFRDTILLFQKILSIDRARDIKQYLEKGSNWFSITDDFARYIVAHSEFIEEYFKMTYCADEVFVQTMLNMSPYKDNWYGFKNKDIQYQNHRYVDWGRGKPYTFSKDEYPTLCKSPYMFARKFSEDIISS</sequence>
<dbReference type="KEGG" id="pxv:FXF36_15500"/>
<comment type="subcellular location">
    <subcellularLocation>
        <location evidence="2">Endoplasmic reticulum membrane</location>
        <topology evidence="2">Single-pass type II membrane protein</topology>
    </subcellularLocation>
    <subcellularLocation>
        <location evidence="1">Golgi apparatus membrane</location>
        <topology evidence="1">Single-pass type II membrane protein</topology>
    </subcellularLocation>
</comment>
<evidence type="ECO:0000256" key="5">
    <source>
        <dbReference type="ARBA" id="ARBA00022692"/>
    </source>
</evidence>
<keyword evidence="15" id="KW-0614">Plasmid</keyword>
<keyword evidence="12" id="KW-1015">Disulfide bond</keyword>
<gene>
    <name evidence="15" type="primary">gcnt2</name>
    <name evidence="15" type="ORF">FXF36_15500</name>
</gene>
<dbReference type="InterPro" id="IPR043538">
    <property type="entry name" value="XYLT"/>
</dbReference>
<organism evidence="15 16">
    <name type="scientific">Pseudobutyrivibrio xylanivorans</name>
    <dbReference type="NCBI Taxonomy" id="185007"/>
    <lineage>
        <taxon>Bacteria</taxon>
        <taxon>Bacillati</taxon>
        <taxon>Bacillota</taxon>
        <taxon>Clostridia</taxon>
        <taxon>Lachnospirales</taxon>
        <taxon>Lachnospiraceae</taxon>
        <taxon>Pseudobutyrivibrio</taxon>
    </lineage>
</organism>
<keyword evidence="3" id="KW-0328">Glycosyltransferase</keyword>
<keyword evidence="10" id="KW-0333">Golgi apparatus</keyword>
<keyword evidence="7" id="KW-0256">Endoplasmic reticulum</keyword>
<evidence type="ECO:0000256" key="10">
    <source>
        <dbReference type="ARBA" id="ARBA00023034"/>
    </source>
</evidence>
<evidence type="ECO:0000313" key="16">
    <source>
        <dbReference type="Proteomes" id="UP000327030"/>
    </source>
</evidence>
<keyword evidence="5" id="KW-0812">Transmembrane</keyword>
<accession>A0A5P6VW98</accession>
<dbReference type="Proteomes" id="UP000327030">
    <property type="component" value="Plasmid pNP95"/>
</dbReference>
<evidence type="ECO:0000256" key="6">
    <source>
        <dbReference type="ARBA" id="ARBA00022723"/>
    </source>
</evidence>
<evidence type="ECO:0000256" key="2">
    <source>
        <dbReference type="ARBA" id="ARBA00004648"/>
    </source>
</evidence>
<evidence type="ECO:0000256" key="14">
    <source>
        <dbReference type="ARBA" id="ARBA00042865"/>
    </source>
</evidence>
<geneLocation type="plasmid" evidence="16">
    <name>pnp95</name>
</geneLocation>
<keyword evidence="8" id="KW-0735">Signal-anchor</keyword>
<evidence type="ECO:0000256" key="4">
    <source>
        <dbReference type="ARBA" id="ARBA00022679"/>
    </source>
</evidence>
<dbReference type="PANTHER" id="PTHR46025">
    <property type="entry name" value="XYLOSYLTRANSFERASE OXT"/>
    <property type="match status" value="1"/>
</dbReference>
<dbReference type="RefSeq" id="WP_151625924.1">
    <property type="nucleotide sequence ID" value="NZ_CP043029.1"/>
</dbReference>